<name>A0A1I8JNB7_9PLAT</name>
<evidence type="ECO:0000313" key="2">
    <source>
        <dbReference type="Proteomes" id="UP000095280"/>
    </source>
</evidence>
<accession>A0A1I8JNB7</accession>
<feature type="region of interest" description="Disordered" evidence="1">
    <location>
        <begin position="409"/>
        <end position="439"/>
    </location>
</feature>
<proteinExistence type="predicted"/>
<dbReference type="Proteomes" id="UP000095280">
    <property type="component" value="Unplaced"/>
</dbReference>
<evidence type="ECO:0000256" key="1">
    <source>
        <dbReference type="SAM" id="MobiDB-lite"/>
    </source>
</evidence>
<dbReference type="PANTHER" id="PTHR31859:SF1">
    <property type="entry name" value="TETRATRICOPEPTIDE REPEAT PROTEIN 39C"/>
    <property type="match status" value="1"/>
</dbReference>
<dbReference type="InterPro" id="IPR019412">
    <property type="entry name" value="IML2/TPR_39"/>
</dbReference>
<protein>
    <submittedName>
        <fullName evidence="3">Fanconi-associated nuclease</fullName>
    </submittedName>
</protein>
<dbReference type="WBParaSite" id="snap_masked-unitig_20450-processed-gene-0.1-mRNA-1">
    <property type="protein sequence ID" value="snap_masked-unitig_20450-processed-gene-0.1-mRNA-1"/>
    <property type="gene ID" value="snap_masked-unitig_20450-processed-gene-0.1"/>
</dbReference>
<reference evidence="3" key="1">
    <citation type="submission" date="2016-11" db="UniProtKB">
        <authorList>
            <consortium name="WormBaseParasite"/>
        </authorList>
    </citation>
    <scope>IDENTIFICATION</scope>
</reference>
<dbReference type="AlphaFoldDB" id="A0A1I8JNB7"/>
<keyword evidence="2" id="KW-1185">Reference proteome</keyword>
<dbReference type="Pfam" id="PF10300">
    <property type="entry name" value="Iml2-TPR_39"/>
    <property type="match status" value="2"/>
</dbReference>
<dbReference type="PANTHER" id="PTHR31859">
    <property type="entry name" value="TETRATRICOPEPTIDE REPEAT PROTEIN 39 FAMILY MEMBER"/>
    <property type="match status" value="1"/>
</dbReference>
<feature type="compositionally biased region" description="Acidic residues" evidence="1">
    <location>
        <begin position="219"/>
        <end position="230"/>
    </location>
</feature>
<organism evidence="2 3">
    <name type="scientific">Macrostomum lignano</name>
    <dbReference type="NCBI Taxonomy" id="282301"/>
    <lineage>
        <taxon>Eukaryota</taxon>
        <taxon>Metazoa</taxon>
        <taxon>Spiralia</taxon>
        <taxon>Lophotrochozoa</taxon>
        <taxon>Platyhelminthes</taxon>
        <taxon>Rhabditophora</taxon>
        <taxon>Macrostomorpha</taxon>
        <taxon>Macrostomida</taxon>
        <taxon>Macrostomidae</taxon>
        <taxon>Macrostomum</taxon>
    </lineage>
</organism>
<sequence length="531" mass="58171">LYQALCFRLLRKRAWSNARLRAQFEKRRQDGHRRLQPLLVSMLPATVLRLLQFIGFSGDRQFGLGKQLEAAAAVTDSLRSTPLAQLLLASYYANQAQGRIGVLQGQPEVGLRHLELSSAASRSRLVAAAVAMRLGDDVGRCLPGGLAGRSCPAAERLAGGSNWSKATMAYIRACFLYHARSHAETANRNRAGTGTGSAKPEPREAETGSGSENRKAEAEPEAAEAEAEAEAEARNRNRKTGNARGKDDNLLMQQLQSMFEQLFHPDGAQVPKLCQRLAGRTLPLDKFAARREPKMARAVRPPHPAGLELLIVWGVCHLIEPDCLAGRFLPAVQAESDRLDEQQRAERELQQQWARKRDSHPEDDRALVLLLKAICLRRLGKRWAFHGHGIPQAEQCLLEVTDTLSGRVHPGPSRDRLGLAGAGRSADGRPTGGRRPGRAYSPVWVRARSAWRARDPHEGARHGPGAADLLMLEEDARAKAGGRRNNRGRDAGECREPGHRVLLPQEGVRHSSRAVAFSAAFEGLTKPSSAL</sequence>
<feature type="region of interest" description="Disordered" evidence="1">
    <location>
        <begin position="186"/>
        <end position="248"/>
    </location>
</feature>
<feature type="compositionally biased region" description="Basic and acidic residues" evidence="1">
    <location>
        <begin position="200"/>
        <end position="218"/>
    </location>
</feature>
<evidence type="ECO:0000313" key="3">
    <source>
        <dbReference type="WBParaSite" id="snap_masked-unitig_20450-processed-gene-0.1-mRNA-1"/>
    </source>
</evidence>